<feature type="region of interest" description="Disordered" evidence="2">
    <location>
        <begin position="185"/>
        <end position="258"/>
    </location>
</feature>
<feature type="compositionally biased region" description="Polar residues" evidence="2">
    <location>
        <begin position="1"/>
        <end position="19"/>
    </location>
</feature>
<organism evidence="3 4">
    <name type="scientific">Candidatus Hydrogenosomobacter endosymbioticus</name>
    <dbReference type="NCBI Taxonomy" id="2558174"/>
    <lineage>
        <taxon>Bacteria</taxon>
        <taxon>Pseudomonadati</taxon>
        <taxon>Pseudomonadota</taxon>
        <taxon>Alphaproteobacteria</taxon>
        <taxon>Holosporales</taxon>
        <taxon>Holosporaceae</taxon>
        <taxon>Candidatus Hydrogenosomobacter</taxon>
    </lineage>
</organism>
<proteinExistence type="predicted"/>
<gene>
    <name evidence="3" type="ORF">HYD_2100</name>
</gene>
<feature type="region of interest" description="Disordered" evidence="2">
    <location>
        <begin position="1"/>
        <end position="60"/>
    </location>
</feature>
<name>A0ABN6L7C0_9PROT</name>
<protein>
    <submittedName>
        <fullName evidence="3">Uncharacterized protein</fullName>
    </submittedName>
</protein>
<evidence type="ECO:0000313" key="4">
    <source>
        <dbReference type="Proteomes" id="UP001320209"/>
    </source>
</evidence>
<evidence type="ECO:0000256" key="1">
    <source>
        <dbReference type="SAM" id="Coils"/>
    </source>
</evidence>
<dbReference type="EMBL" id="AP025225">
    <property type="protein sequence ID" value="BDB96077.1"/>
    <property type="molecule type" value="Genomic_DNA"/>
</dbReference>
<reference evidence="3" key="1">
    <citation type="submission" date="2021-10" db="EMBL/GenBank/DDBJ databases">
        <title>Genome Sequence of The Candidatus Hydrogeosomobacter endosymbioticus, an Intracellular Bacterial Symbiont of the Anaerobic Ciliate GW7.</title>
        <authorList>
            <person name="Shiohama Y."/>
            <person name="Shinzato N."/>
        </authorList>
    </citation>
    <scope>NUCLEOTIDE SEQUENCE [LARGE SCALE GENOMIC DNA]</scope>
    <source>
        <strain evidence="3">200920</strain>
    </source>
</reference>
<evidence type="ECO:0000313" key="3">
    <source>
        <dbReference type="EMBL" id="BDB96077.1"/>
    </source>
</evidence>
<feature type="coiled-coil region" evidence="1">
    <location>
        <begin position="129"/>
        <end position="184"/>
    </location>
</feature>
<dbReference type="Proteomes" id="UP001320209">
    <property type="component" value="Chromosome"/>
</dbReference>
<sequence length="258" mass="29014">MRSASHTQSRAKTSRQVKSSAARKRQKYPQSSGLFSGEVDADQPVEGGIRSAAGDKANKKMSIFAAKQRKPLEMRLKFYEKAYRKCANHVKSLQAQLAEDKENGPDCNCPESGDSRELQGEIGLLHGSVQQKDKDLAKLASSLKEKEGEVKEKEGKAKKMEDDINKLKSTVSKLTEKVAAYKAKYGKIEIPKQTQKPHHHANKKQNINNQQVNQNSPQSQAQNPEINQQIINQNMQAQQLTPEQAQQLQMQQTQMQQY</sequence>
<accession>A0ABN6L7C0</accession>
<keyword evidence="4" id="KW-1185">Reference proteome</keyword>
<evidence type="ECO:0000256" key="2">
    <source>
        <dbReference type="SAM" id="MobiDB-lite"/>
    </source>
</evidence>
<dbReference type="Gene3D" id="1.20.5.340">
    <property type="match status" value="1"/>
</dbReference>
<keyword evidence="1" id="KW-0175">Coiled coil</keyword>
<feature type="compositionally biased region" description="Low complexity" evidence="2">
    <location>
        <begin position="204"/>
        <end position="258"/>
    </location>
</feature>